<dbReference type="InterPro" id="IPR036322">
    <property type="entry name" value="WD40_repeat_dom_sf"/>
</dbReference>
<evidence type="ECO:0000256" key="1">
    <source>
        <dbReference type="ARBA" id="ARBA00022574"/>
    </source>
</evidence>
<dbReference type="VEuPathDB" id="TriTrypDB:TcIL3000.11.10340"/>
<dbReference type="Pfam" id="PF00400">
    <property type="entry name" value="WD40"/>
    <property type="match status" value="3"/>
</dbReference>
<dbReference type="InterPro" id="IPR001680">
    <property type="entry name" value="WD40_rpt"/>
</dbReference>
<keyword evidence="1 3" id="KW-0853">WD repeat</keyword>
<dbReference type="SUPFAM" id="SSF50978">
    <property type="entry name" value="WD40 repeat-like"/>
    <property type="match status" value="1"/>
</dbReference>
<dbReference type="SMART" id="SM00320">
    <property type="entry name" value="WD40"/>
    <property type="match status" value="3"/>
</dbReference>
<feature type="repeat" description="WD" evidence="3">
    <location>
        <begin position="126"/>
        <end position="158"/>
    </location>
</feature>
<name>G0V1P1_TRYCI</name>
<evidence type="ECO:0000256" key="3">
    <source>
        <dbReference type="PROSITE-ProRule" id="PRU00221"/>
    </source>
</evidence>
<keyword evidence="2" id="KW-0677">Repeat</keyword>
<dbReference type="PROSITE" id="PS50082">
    <property type="entry name" value="WD_REPEATS_2"/>
    <property type="match status" value="1"/>
</dbReference>
<reference evidence="4" key="1">
    <citation type="journal article" date="2012" name="Proc. Natl. Acad. Sci. U.S.A.">
        <title>Antigenic diversity is generated by distinct evolutionary mechanisms in African trypanosome species.</title>
        <authorList>
            <person name="Jackson A.P."/>
            <person name="Berry A."/>
            <person name="Aslett M."/>
            <person name="Allison H.C."/>
            <person name="Burton P."/>
            <person name="Vavrova-Anderson J."/>
            <person name="Brown R."/>
            <person name="Browne H."/>
            <person name="Corton N."/>
            <person name="Hauser H."/>
            <person name="Gamble J."/>
            <person name="Gilderthorp R."/>
            <person name="Marcello L."/>
            <person name="McQuillan J."/>
            <person name="Otto T.D."/>
            <person name="Quail M.A."/>
            <person name="Sanders M.J."/>
            <person name="van Tonder A."/>
            <person name="Ginger M.L."/>
            <person name="Field M.C."/>
            <person name="Barry J.D."/>
            <person name="Hertz-Fowler C."/>
            <person name="Berriman M."/>
        </authorList>
    </citation>
    <scope>NUCLEOTIDE SEQUENCE</scope>
    <source>
        <strain evidence="4">IL3000</strain>
    </source>
</reference>
<dbReference type="InterPro" id="IPR015943">
    <property type="entry name" value="WD40/YVTN_repeat-like_dom_sf"/>
</dbReference>
<evidence type="ECO:0000256" key="2">
    <source>
        <dbReference type="ARBA" id="ARBA00022737"/>
    </source>
</evidence>
<dbReference type="EMBL" id="HE575324">
    <property type="protein sequence ID" value="CCC95562.1"/>
    <property type="molecule type" value="Genomic_DNA"/>
</dbReference>
<sequence>MQDFLKTINKYALRGGKSQFAGMKISKRYIAQLAGSLVIQGRLNHYCAVLTAQFIVSSEVIVVASRDAIQSISCDCCTLESHNLSHLPDVGDIIGAVTFGSNVVIGYSSGVAKLTSGFKLERNYMFREYTNNILSIAATPDGSCFATGGANAIVTVWSRDVKPVHFLTGHRDWVRFVKFTVVGGDQLQLFSTGDDGLILHWDPLAGTLLSRIDFLHGQDIHAFEVSWKSGYVAVAFDSPTIDLFKPKTESSTSAGVGVVRLERVGRVTDAHRSVSTALCFTNDSQWVISAGEDETLAVSSVHLSRRLFVCESFIVRRHCMTFMNTFTSLCVIASPPESSAIVVLACATDGAAVQWVINPETLRCSYTKKLQLQIGALVAIGVMQSFFDR</sequence>
<accession>G0V1P1</accession>
<proteinExistence type="predicted"/>
<gene>
    <name evidence="4" type="ORF">TCIL3000_11_10340</name>
</gene>
<dbReference type="InterPro" id="IPR050505">
    <property type="entry name" value="WDR55/POC1"/>
</dbReference>
<organism evidence="4">
    <name type="scientific">Trypanosoma congolense (strain IL3000)</name>
    <dbReference type="NCBI Taxonomy" id="1068625"/>
    <lineage>
        <taxon>Eukaryota</taxon>
        <taxon>Discoba</taxon>
        <taxon>Euglenozoa</taxon>
        <taxon>Kinetoplastea</taxon>
        <taxon>Metakinetoplastina</taxon>
        <taxon>Trypanosomatida</taxon>
        <taxon>Trypanosomatidae</taxon>
        <taxon>Trypanosoma</taxon>
        <taxon>Nannomonas</taxon>
    </lineage>
</organism>
<dbReference type="AlphaFoldDB" id="G0V1P1"/>
<dbReference type="PANTHER" id="PTHR44019">
    <property type="entry name" value="WD REPEAT-CONTAINING PROTEIN 55"/>
    <property type="match status" value="1"/>
</dbReference>
<dbReference type="PANTHER" id="PTHR44019:SF8">
    <property type="entry name" value="POC1 CENTRIOLAR PROTEIN HOMOLOG"/>
    <property type="match status" value="1"/>
</dbReference>
<dbReference type="Gene3D" id="2.130.10.10">
    <property type="entry name" value="YVTN repeat-like/Quinoprotein amine dehydrogenase"/>
    <property type="match status" value="2"/>
</dbReference>
<protein>
    <submittedName>
        <fullName evidence="4">Uncharacterized protein TCIL3000_11_10340</fullName>
    </submittedName>
</protein>
<evidence type="ECO:0000313" key="4">
    <source>
        <dbReference type="EMBL" id="CCC95562.1"/>
    </source>
</evidence>